<keyword evidence="1" id="KW-0472">Membrane</keyword>
<dbReference type="Pfam" id="PF07853">
    <property type="entry name" value="DUF1648"/>
    <property type="match status" value="1"/>
</dbReference>
<dbReference type="EMBL" id="WWCO01000027">
    <property type="protein sequence ID" value="MYM37360.1"/>
    <property type="molecule type" value="Genomic_DNA"/>
</dbReference>
<keyword evidence="5" id="KW-1185">Reference proteome</keyword>
<evidence type="ECO:0000313" key="5">
    <source>
        <dbReference type="Proteomes" id="UP000449678"/>
    </source>
</evidence>
<dbReference type="Proteomes" id="UP000449678">
    <property type="component" value="Unassembled WGS sequence"/>
</dbReference>
<dbReference type="RefSeq" id="WP_160992678.1">
    <property type="nucleotide sequence ID" value="NZ_WWCO01000027.1"/>
</dbReference>
<protein>
    <submittedName>
        <fullName evidence="4">DUF1648 domain-containing protein</fullName>
    </submittedName>
</protein>
<feature type="transmembrane region" description="Helical" evidence="1">
    <location>
        <begin position="50"/>
        <end position="72"/>
    </location>
</feature>
<sequence length="211" mass="23220">MKKPHIVFCLLMIAAACAATAYYWPLLPDVVPVHWNAAGKANGYGPRASYWALGPGMMLLIMVACWMSPYLSPRRYEVDSFARTYSYVGTVVVATMGYIYALVLTEAVHGGVPIDRALPAGIAVLLILIGNPMGKVRRNFFLGIRTPWTLASEAVWYGTHRMAAKLMVASGLLMLLAIWLHASHWVALSLMLAWGPLAAGYSLLLYKRLPH</sequence>
<feature type="chain" id="PRO_5046403063" evidence="2">
    <location>
        <begin position="19"/>
        <end position="211"/>
    </location>
</feature>
<dbReference type="PANTHER" id="PTHR37810:SF5">
    <property type="entry name" value="IMMUNITY PROTEIN SDPI"/>
    <property type="match status" value="1"/>
</dbReference>
<organism evidence="4 5">
    <name type="scientific">Duganella lactea</name>
    <dbReference type="NCBI Taxonomy" id="2692173"/>
    <lineage>
        <taxon>Bacteria</taxon>
        <taxon>Pseudomonadati</taxon>
        <taxon>Pseudomonadota</taxon>
        <taxon>Betaproteobacteria</taxon>
        <taxon>Burkholderiales</taxon>
        <taxon>Oxalobacteraceae</taxon>
        <taxon>Telluria group</taxon>
        <taxon>Duganella</taxon>
    </lineage>
</organism>
<keyword evidence="1" id="KW-0812">Transmembrane</keyword>
<keyword evidence="1" id="KW-1133">Transmembrane helix</keyword>
<feature type="transmembrane region" description="Helical" evidence="1">
    <location>
        <begin position="186"/>
        <end position="206"/>
    </location>
</feature>
<name>A0ABW9VF89_9BURK</name>
<accession>A0ABW9VF89</accession>
<dbReference type="PANTHER" id="PTHR37810">
    <property type="entry name" value="IMMUNITY PROTEIN SDPI"/>
    <property type="match status" value="1"/>
</dbReference>
<dbReference type="Pfam" id="PF13630">
    <property type="entry name" value="SdpI"/>
    <property type="match status" value="1"/>
</dbReference>
<dbReference type="PIRSF" id="PIRSF038959">
    <property type="entry name" value="SdpI"/>
    <property type="match status" value="1"/>
</dbReference>
<proteinExistence type="predicted"/>
<evidence type="ECO:0000256" key="1">
    <source>
        <dbReference type="SAM" id="Phobius"/>
    </source>
</evidence>
<feature type="signal peptide" evidence="2">
    <location>
        <begin position="1"/>
        <end position="18"/>
    </location>
</feature>
<dbReference type="InterPro" id="IPR012867">
    <property type="entry name" value="DUF1648"/>
</dbReference>
<reference evidence="4 5" key="1">
    <citation type="submission" date="2019-12" db="EMBL/GenBank/DDBJ databases">
        <title>Novel species isolated from a subtropical stream in China.</title>
        <authorList>
            <person name="Lu H."/>
        </authorList>
    </citation>
    <scope>NUCLEOTIDE SEQUENCE [LARGE SCALE GENOMIC DNA]</scope>
    <source>
        <strain evidence="4 5">FT94W</strain>
    </source>
</reference>
<feature type="transmembrane region" description="Helical" evidence="1">
    <location>
        <begin position="162"/>
        <end position="180"/>
    </location>
</feature>
<evidence type="ECO:0000256" key="2">
    <source>
        <dbReference type="SAM" id="SignalP"/>
    </source>
</evidence>
<dbReference type="InterPro" id="IPR026272">
    <property type="entry name" value="SdpI"/>
</dbReference>
<dbReference type="InterPro" id="IPR025962">
    <property type="entry name" value="SdpI/YhfL"/>
</dbReference>
<feature type="domain" description="DUF1648" evidence="3">
    <location>
        <begin position="11"/>
        <end position="53"/>
    </location>
</feature>
<feature type="transmembrane region" description="Helical" evidence="1">
    <location>
        <begin position="84"/>
        <end position="105"/>
    </location>
</feature>
<dbReference type="PROSITE" id="PS51257">
    <property type="entry name" value="PROKAR_LIPOPROTEIN"/>
    <property type="match status" value="1"/>
</dbReference>
<evidence type="ECO:0000313" key="4">
    <source>
        <dbReference type="EMBL" id="MYM37360.1"/>
    </source>
</evidence>
<feature type="transmembrane region" description="Helical" evidence="1">
    <location>
        <begin position="117"/>
        <end position="134"/>
    </location>
</feature>
<keyword evidence="2" id="KW-0732">Signal</keyword>
<gene>
    <name evidence="4" type="ORF">GTP38_23815</name>
</gene>
<comment type="caution">
    <text evidence="4">The sequence shown here is derived from an EMBL/GenBank/DDBJ whole genome shotgun (WGS) entry which is preliminary data.</text>
</comment>
<evidence type="ECO:0000259" key="3">
    <source>
        <dbReference type="Pfam" id="PF07853"/>
    </source>
</evidence>